<dbReference type="EnsemblMetazoa" id="HelroT176598">
    <property type="protein sequence ID" value="HelroP176598"/>
    <property type="gene ID" value="HelroG176598"/>
</dbReference>
<dbReference type="Proteomes" id="UP000015101">
    <property type="component" value="Unassembled WGS sequence"/>
</dbReference>
<dbReference type="RefSeq" id="XP_009022180.1">
    <property type="nucleotide sequence ID" value="XM_009023932.1"/>
</dbReference>
<dbReference type="GeneID" id="20205895"/>
<protein>
    <submittedName>
        <fullName evidence="1 2">Uncharacterized protein</fullName>
    </submittedName>
</protein>
<reference evidence="1 3" key="2">
    <citation type="journal article" date="2013" name="Nature">
        <title>Insights into bilaterian evolution from three spiralian genomes.</title>
        <authorList>
            <person name="Simakov O."/>
            <person name="Marletaz F."/>
            <person name="Cho S.J."/>
            <person name="Edsinger-Gonzales E."/>
            <person name="Havlak P."/>
            <person name="Hellsten U."/>
            <person name="Kuo D.H."/>
            <person name="Larsson T."/>
            <person name="Lv J."/>
            <person name="Arendt D."/>
            <person name="Savage R."/>
            <person name="Osoegawa K."/>
            <person name="de Jong P."/>
            <person name="Grimwood J."/>
            <person name="Chapman J.A."/>
            <person name="Shapiro H."/>
            <person name="Aerts A."/>
            <person name="Otillar R.P."/>
            <person name="Terry A.Y."/>
            <person name="Boore J.L."/>
            <person name="Grigoriev I.V."/>
            <person name="Lindberg D.R."/>
            <person name="Seaver E.C."/>
            <person name="Weisblat D.A."/>
            <person name="Putnam N.H."/>
            <person name="Rokhsar D.S."/>
        </authorList>
    </citation>
    <scope>NUCLEOTIDE SEQUENCE</scope>
</reference>
<dbReference type="CTD" id="20205895"/>
<evidence type="ECO:0000313" key="2">
    <source>
        <dbReference type="EnsemblMetazoa" id="HelroP176598"/>
    </source>
</evidence>
<accession>T1FAP6</accession>
<sequence>MIASNDEKIKELDVNIMKIQEEITKEVVKEIKNYLMRAVDDFLTSKLHPYLKPFQQLQDNLTDYKHKLEDVKYLTDNEIVEDKVLVDFKITKKFEYPIYQVDYQKMQDNFRLFPQIFQNSIKKICVGHDFITRVEEIKCEVPVTCFTISNDKLYICSRNKFITKDLLNPKEVSTENINGGFEYPADILSCDNKFYYFCDVKSLNSGMGNRYNPNLILKVRRIVNGSEFLKIEDIDCFSLAGKKILAARLGEVFEIESNSLQKSSIFHRYIGRNMNIFYVLKMNCGKLVIASQSGLDLVICNNLPINTRNVIDLDSGQAAQQTLTWQALFNVLGVQISQTRRSFLGQNLTEIYNYTGVTTGVTKAYLSHDIYDNIYVIGDCFQNNILILDRNLNFLSKIQTDINPQKILITSQNKLYVSYVGGYVISVYKIKGTETEEPLSLETEKEEAEALLIN</sequence>
<dbReference type="EMBL" id="KB097070">
    <property type="protein sequence ID" value="ESN99833.1"/>
    <property type="molecule type" value="Genomic_DNA"/>
</dbReference>
<dbReference type="InParanoid" id="T1FAP6"/>
<dbReference type="EMBL" id="AMQM01005762">
    <property type="status" value="NOT_ANNOTATED_CDS"/>
    <property type="molecule type" value="Genomic_DNA"/>
</dbReference>
<evidence type="ECO:0000313" key="1">
    <source>
        <dbReference type="EMBL" id="ESN99833.1"/>
    </source>
</evidence>
<dbReference type="AlphaFoldDB" id="T1FAP6"/>
<gene>
    <name evidence="2" type="primary">20205895</name>
    <name evidence="1" type="ORF">HELRODRAFT_176598</name>
</gene>
<evidence type="ECO:0000313" key="3">
    <source>
        <dbReference type="Proteomes" id="UP000015101"/>
    </source>
</evidence>
<name>T1FAP6_HELRO</name>
<dbReference type="HOGENOM" id="CLU_542156_0_0_1"/>
<proteinExistence type="predicted"/>
<organism evidence="2 3">
    <name type="scientific">Helobdella robusta</name>
    <name type="common">Californian leech</name>
    <dbReference type="NCBI Taxonomy" id="6412"/>
    <lineage>
        <taxon>Eukaryota</taxon>
        <taxon>Metazoa</taxon>
        <taxon>Spiralia</taxon>
        <taxon>Lophotrochozoa</taxon>
        <taxon>Annelida</taxon>
        <taxon>Clitellata</taxon>
        <taxon>Hirudinea</taxon>
        <taxon>Rhynchobdellida</taxon>
        <taxon>Glossiphoniidae</taxon>
        <taxon>Helobdella</taxon>
    </lineage>
</organism>
<reference evidence="3" key="1">
    <citation type="submission" date="2012-12" db="EMBL/GenBank/DDBJ databases">
        <authorList>
            <person name="Hellsten U."/>
            <person name="Grimwood J."/>
            <person name="Chapman J.A."/>
            <person name="Shapiro H."/>
            <person name="Aerts A."/>
            <person name="Otillar R.P."/>
            <person name="Terry A.Y."/>
            <person name="Boore J.L."/>
            <person name="Simakov O."/>
            <person name="Marletaz F."/>
            <person name="Cho S.-J."/>
            <person name="Edsinger-Gonzales E."/>
            <person name="Havlak P."/>
            <person name="Kuo D.-H."/>
            <person name="Larsson T."/>
            <person name="Lv J."/>
            <person name="Arendt D."/>
            <person name="Savage R."/>
            <person name="Osoegawa K."/>
            <person name="de Jong P."/>
            <person name="Lindberg D.R."/>
            <person name="Seaver E.C."/>
            <person name="Weisblat D.A."/>
            <person name="Putnam N.H."/>
            <person name="Grigoriev I.V."/>
            <person name="Rokhsar D.S."/>
        </authorList>
    </citation>
    <scope>NUCLEOTIDE SEQUENCE</scope>
</reference>
<reference evidence="2" key="3">
    <citation type="submission" date="2015-06" db="UniProtKB">
        <authorList>
            <consortium name="EnsemblMetazoa"/>
        </authorList>
    </citation>
    <scope>IDENTIFICATION</scope>
</reference>
<keyword evidence="3" id="KW-1185">Reference proteome</keyword>
<dbReference type="KEGG" id="hro:HELRODRAFT_176598"/>